<proteinExistence type="inferred from homology"/>
<dbReference type="SUPFAM" id="SSF55469">
    <property type="entry name" value="FMN-dependent nitroreductase-like"/>
    <property type="match status" value="1"/>
</dbReference>
<dbReference type="RefSeq" id="WP_171606347.1">
    <property type="nucleotide sequence ID" value="NZ_WHPF01000002.1"/>
</dbReference>
<name>A0A8J8JTA4_9BACT</name>
<dbReference type="EMBL" id="WHPF01000002">
    <property type="protein sequence ID" value="NNV54424.1"/>
    <property type="molecule type" value="Genomic_DNA"/>
</dbReference>
<gene>
    <name evidence="4" type="ORF">GD597_03060</name>
</gene>
<evidence type="ECO:0000259" key="3">
    <source>
        <dbReference type="Pfam" id="PF00881"/>
    </source>
</evidence>
<feature type="domain" description="Nitroreductase" evidence="3">
    <location>
        <begin position="243"/>
        <end position="325"/>
    </location>
</feature>
<organism evidence="4 5">
    <name type="scientific">Limnovirga soli</name>
    <dbReference type="NCBI Taxonomy" id="2656915"/>
    <lineage>
        <taxon>Bacteria</taxon>
        <taxon>Pseudomonadati</taxon>
        <taxon>Bacteroidota</taxon>
        <taxon>Chitinophagia</taxon>
        <taxon>Chitinophagales</taxon>
        <taxon>Chitinophagaceae</taxon>
        <taxon>Limnovirga</taxon>
    </lineage>
</organism>
<accession>A0A8J8JTA4</accession>
<dbReference type="Pfam" id="PF00881">
    <property type="entry name" value="Nitroreductase"/>
    <property type="match status" value="2"/>
</dbReference>
<feature type="domain" description="Nitroreductase" evidence="3">
    <location>
        <begin position="182"/>
        <end position="233"/>
    </location>
</feature>
<dbReference type="InterPro" id="IPR029479">
    <property type="entry name" value="Nitroreductase"/>
</dbReference>
<reference evidence="4" key="1">
    <citation type="submission" date="2019-10" db="EMBL/GenBank/DDBJ databases">
        <title>Draft genome sequence of Panacibacter sp. KCS-6.</title>
        <authorList>
            <person name="Yim K.J."/>
        </authorList>
    </citation>
    <scope>NUCLEOTIDE SEQUENCE</scope>
    <source>
        <strain evidence="4">KCS-6</strain>
    </source>
</reference>
<protein>
    <submittedName>
        <fullName evidence="4">Nitroreductase</fullName>
    </submittedName>
</protein>
<dbReference type="InterPro" id="IPR000415">
    <property type="entry name" value="Nitroreductase-like"/>
</dbReference>
<dbReference type="Proteomes" id="UP000598971">
    <property type="component" value="Unassembled WGS sequence"/>
</dbReference>
<comment type="caution">
    <text evidence="4">The sequence shown here is derived from an EMBL/GenBank/DDBJ whole genome shotgun (WGS) entry which is preliminary data.</text>
</comment>
<dbReference type="PANTHER" id="PTHR43673:SF10">
    <property type="entry name" value="NADH DEHYDROGENASE_NAD(P)H NITROREDUCTASE XCC3605-RELATED"/>
    <property type="match status" value="1"/>
</dbReference>
<keyword evidence="2" id="KW-0560">Oxidoreductase</keyword>
<evidence type="ECO:0000313" key="5">
    <source>
        <dbReference type="Proteomes" id="UP000598971"/>
    </source>
</evidence>
<evidence type="ECO:0000256" key="2">
    <source>
        <dbReference type="ARBA" id="ARBA00023002"/>
    </source>
</evidence>
<comment type="similarity">
    <text evidence="1">Belongs to the nitroreductase family.</text>
</comment>
<evidence type="ECO:0000313" key="4">
    <source>
        <dbReference type="EMBL" id="NNV54424.1"/>
    </source>
</evidence>
<evidence type="ECO:0000256" key="1">
    <source>
        <dbReference type="ARBA" id="ARBA00007118"/>
    </source>
</evidence>
<dbReference type="PANTHER" id="PTHR43673">
    <property type="entry name" value="NAD(P)H NITROREDUCTASE YDGI-RELATED"/>
    <property type="match status" value="1"/>
</dbReference>
<dbReference type="Gene3D" id="3.40.109.10">
    <property type="entry name" value="NADH Oxidase"/>
    <property type="match status" value="1"/>
</dbReference>
<dbReference type="AlphaFoldDB" id="A0A8J8JTA4"/>
<keyword evidence="5" id="KW-1185">Reference proteome</keyword>
<sequence>MSLYDIKIYVQNNILLPIVRKHRKLADLYYFLFSSDFSREHQKVLNGKYMHLQAIKEGAPNAFNLRRQVHRLEKGLIMKNRRDVFALDYILSVATTYKVLSGEKGTNKDVDDGLLSWAANVLQKYFSVVKEVPVVKQAKEVFQSTQHQIKFEASPVNFVPYKRSAAVKSNITYDDFMQLAIQRRSVRWYQDKAVPKELIEKACAIATLSPSACNRQPFEFRIFDQEDLKNKVGAIPMGIRANYKNIPVFAVVVGRLSAYLSERDRHVIYIDGGLASMSLMFALETLGLSSVPINWPDIEFIEQQMEKIIPLSEDERPMMLIGIGYADPDGGIPYSQKKTPDQLLIFNSGN</sequence>
<dbReference type="GO" id="GO:0016491">
    <property type="term" value="F:oxidoreductase activity"/>
    <property type="evidence" value="ECO:0007669"/>
    <property type="project" value="UniProtKB-KW"/>
</dbReference>
<dbReference type="CDD" id="cd02062">
    <property type="entry name" value="Nitro_FMN_reductase"/>
    <property type="match status" value="1"/>
</dbReference>